<proteinExistence type="predicted"/>
<organism evidence="2 3">
    <name type="scientific">Arthrobacter phage Mordred</name>
    <dbReference type="NCBI Taxonomy" id="2601685"/>
    <lineage>
        <taxon>Viruses</taxon>
        <taxon>Duplodnaviria</taxon>
        <taxon>Heunggongvirae</taxon>
        <taxon>Uroviricota</taxon>
        <taxon>Caudoviricetes</taxon>
        <taxon>Klausavirus</taxon>
        <taxon>Klausavirus princesstrina</taxon>
    </lineage>
</organism>
<sequence>MRHHGATVFMGGTRVTEALVASLPGLAGVLVGIAVVLYMRCRDWWK</sequence>
<evidence type="ECO:0000313" key="2">
    <source>
        <dbReference type="EMBL" id="QEQ94169.1"/>
    </source>
</evidence>
<gene>
    <name evidence="2" type="primary">63</name>
    <name evidence="2" type="ORF">SEA_MORDRED_63</name>
</gene>
<accession>A0A5J6D8K7</accession>
<name>A0A5J6D8K7_9CAUD</name>
<keyword evidence="1" id="KW-0812">Transmembrane</keyword>
<keyword evidence="1" id="KW-0472">Membrane</keyword>
<evidence type="ECO:0000256" key="1">
    <source>
        <dbReference type="SAM" id="Phobius"/>
    </source>
</evidence>
<protein>
    <submittedName>
        <fullName evidence="2">Uncharacterized protein</fullName>
    </submittedName>
</protein>
<keyword evidence="1" id="KW-1133">Transmembrane helix</keyword>
<feature type="transmembrane region" description="Helical" evidence="1">
    <location>
        <begin position="18"/>
        <end position="39"/>
    </location>
</feature>
<dbReference type="Proteomes" id="UP000327052">
    <property type="component" value="Genome"/>
</dbReference>
<evidence type="ECO:0000313" key="3">
    <source>
        <dbReference type="Proteomes" id="UP000327052"/>
    </source>
</evidence>
<reference evidence="2 3" key="1">
    <citation type="submission" date="2019-07" db="EMBL/GenBank/DDBJ databases">
        <authorList>
            <person name="Bears J.L."/>
            <person name="Cierpich J.L."/>
            <person name="Coutu K.M."/>
            <person name="Dutrow J.R."/>
            <person name="Kysilovsky C.R."/>
            <person name="McGovern L.M."/>
            <person name="Rivera Cartagena A."/>
            <person name="Sprenkle A.B."/>
            <person name="Klyczek K."/>
            <person name="Garlena R.A."/>
            <person name="Russell D.A."/>
            <person name="Pope W.H."/>
            <person name="Jacobs-Sera D."/>
            <person name="Hatfull G.F."/>
        </authorList>
    </citation>
    <scope>NUCLEOTIDE SEQUENCE [LARGE SCALE GENOMIC DNA]</scope>
</reference>
<dbReference type="EMBL" id="MN204499">
    <property type="protein sequence ID" value="QEQ94169.1"/>
    <property type="molecule type" value="Genomic_DNA"/>
</dbReference>